<dbReference type="SUPFAM" id="SSF50956">
    <property type="entry name" value="Thermostable phytase (3-phytase)"/>
    <property type="match status" value="2"/>
</dbReference>
<evidence type="ECO:0000313" key="4">
    <source>
        <dbReference type="Proteomes" id="UP001217500"/>
    </source>
</evidence>
<feature type="signal peptide" evidence="1">
    <location>
        <begin position="1"/>
        <end position="25"/>
    </location>
</feature>
<organism evidence="3 4">
    <name type="scientific">Gimibacter soli</name>
    <dbReference type="NCBI Taxonomy" id="3024400"/>
    <lineage>
        <taxon>Bacteria</taxon>
        <taxon>Pseudomonadati</taxon>
        <taxon>Pseudomonadota</taxon>
        <taxon>Alphaproteobacteria</taxon>
        <taxon>Kordiimonadales</taxon>
        <taxon>Temperatibacteraceae</taxon>
        <taxon>Gimibacter</taxon>
    </lineage>
</organism>
<name>A0AAE9XLC3_9PROT</name>
<keyword evidence="1" id="KW-0732">Signal</keyword>
<protein>
    <submittedName>
        <fullName evidence="3">Phytase</fullName>
    </submittedName>
</protein>
<reference evidence="3" key="1">
    <citation type="submission" date="2023-01" db="EMBL/GenBank/DDBJ databases">
        <title>The genome sequence of Kordiimonadaceae bacterium 6D33.</title>
        <authorList>
            <person name="Liu Y."/>
        </authorList>
    </citation>
    <scope>NUCLEOTIDE SEQUENCE</scope>
    <source>
        <strain evidence="3">6D33</strain>
    </source>
</reference>
<evidence type="ECO:0000313" key="3">
    <source>
        <dbReference type="EMBL" id="WCL53284.1"/>
    </source>
</evidence>
<sequence length="686" mass="72098">MPIGKYIRSSTLVAALAGTCLSACSAEQPTQSKPSRSVVSVAASAETTPSRTESAGIALLWGTGANARLFGAVEEGVEVYGRDGAFKGAFGSGKVEGLALVGDMLLTLDTSSLELQAWKLDAGAPDAAPSALMDKPIKAGRLLEGMCAFKSELDGATYAFLLGGDGIIEQWQLEKAGGKVAGRQIRTLQLGTEPKFCVADAWTNSLYVTEEAVGIWRFDANPEAEVVPKLVDVRDFGNIKGEVAGLALVRDADGKAVLLAGDAGAAHVNVYDLNADNAYLGSAVIAEQGNIDGVDDLGDGISFADGTLIVADNSNDAGANFKLVDWQGVAKGLDLGKRQALGQDRPVEFDFKPVSASVETAPVVNDGDAADDPAVWQNASDPAKSLIIGTNKKGGLYSYTLDGAQHQYLPVGRVNNVDIRYNVQIGGTPMTLVTATNRTEKSISIFRMDEATGMMEDVADGVQPTDMSDPYGMCMYQSAKDGSTYVLGNDSDGTVHQWKLVEGTSGKVKIEEVRRFPVGSQAEGCAADDETGAFYIAEEDVALWKYGAEPGDGDARTMVTSVETNPALKDDLEGVSIYYGHEGAGYLVLSSQGNNSYAVFDRKEPHAYIGSFTVVAGDGTGIDGSSETDGLDVTAAPMGPAFPHGAFIAQDGRNIAPEEHQNFKLVPWEHIATALGLDAPSDRSSR</sequence>
<gene>
    <name evidence="3" type="ORF">PH603_12130</name>
</gene>
<feature type="chain" id="PRO_5042147207" evidence="1">
    <location>
        <begin position="26"/>
        <end position="686"/>
    </location>
</feature>
<accession>A0AAE9XLC3</accession>
<keyword evidence="4" id="KW-1185">Reference proteome</keyword>
<proteinExistence type="predicted"/>
<dbReference type="RefSeq" id="WP_289502796.1">
    <property type="nucleotide sequence ID" value="NZ_CP116805.1"/>
</dbReference>
<dbReference type="InterPro" id="IPR011042">
    <property type="entry name" value="6-blade_b-propeller_TolB-like"/>
</dbReference>
<evidence type="ECO:0000256" key="1">
    <source>
        <dbReference type="SAM" id="SignalP"/>
    </source>
</evidence>
<dbReference type="GO" id="GO:0016158">
    <property type="term" value="F:inositol hexakisphosphate 3-phosphatase activity"/>
    <property type="evidence" value="ECO:0007669"/>
    <property type="project" value="InterPro"/>
</dbReference>
<dbReference type="Proteomes" id="UP001217500">
    <property type="component" value="Chromosome"/>
</dbReference>
<evidence type="ECO:0000259" key="2">
    <source>
        <dbReference type="PROSITE" id="PS51662"/>
    </source>
</evidence>
<dbReference type="InterPro" id="IPR003431">
    <property type="entry name" value="B-propeller_Phytase"/>
</dbReference>
<feature type="domain" description="BPP" evidence="2">
    <location>
        <begin position="344"/>
        <end position="675"/>
    </location>
</feature>
<dbReference type="PROSITE" id="PS51662">
    <property type="entry name" value="BP_PHYTASE"/>
    <property type="match status" value="2"/>
</dbReference>
<dbReference type="AlphaFoldDB" id="A0AAE9XLC3"/>
<dbReference type="KEGG" id="gso:PH603_12130"/>
<dbReference type="Pfam" id="PF02333">
    <property type="entry name" value="Phytase"/>
    <property type="match status" value="2"/>
</dbReference>
<dbReference type="Gene3D" id="2.120.10.30">
    <property type="entry name" value="TolB, C-terminal domain"/>
    <property type="match status" value="2"/>
</dbReference>
<dbReference type="EMBL" id="CP116805">
    <property type="protein sequence ID" value="WCL53284.1"/>
    <property type="molecule type" value="Genomic_DNA"/>
</dbReference>
<feature type="domain" description="BPP" evidence="2">
    <location>
        <begin position="31"/>
        <end position="333"/>
    </location>
</feature>